<evidence type="ECO:0000313" key="1">
    <source>
        <dbReference type="EMBL" id="TDH69686.1"/>
    </source>
</evidence>
<dbReference type="RefSeq" id="XP_067819185.1">
    <property type="nucleotide sequence ID" value="XM_067960479.1"/>
</dbReference>
<dbReference type="AlphaFoldDB" id="A0A976FNJ5"/>
<evidence type="ECO:0000313" key="2">
    <source>
        <dbReference type="Proteomes" id="UP000294530"/>
    </source>
</evidence>
<sequence length="189" mass="21893">MVRTQLRTATCEIRFFLSDTEDINVDERKYKAGELGIAEMCNLYCSKMGREHVHYLNCDNGNRDNRVYTGSTSDQRRHCTRRLEPKLEKEMDEILHQQFWKTLGWEDPCTSKVELELFNKCGYKCDAPDHDDKPSYCVLPAWHKSNPNSGFDKFTYVKGHKFDCSHVSKGGKMHHVFVLDCSGSMNGQP</sequence>
<protein>
    <recommendedName>
        <fullName evidence="3">VWFA domain-containing protein</fullName>
    </recommendedName>
</protein>
<keyword evidence="2" id="KW-1185">Reference proteome</keyword>
<organism evidence="1 2">
    <name type="scientific">Bremia lactucae</name>
    <name type="common">Lettuce downy mildew</name>
    <dbReference type="NCBI Taxonomy" id="4779"/>
    <lineage>
        <taxon>Eukaryota</taxon>
        <taxon>Sar</taxon>
        <taxon>Stramenopiles</taxon>
        <taxon>Oomycota</taxon>
        <taxon>Peronosporomycetes</taxon>
        <taxon>Peronosporales</taxon>
        <taxon>Peronosporaceae</taxon>
        <taxon>Bremia</taxon>
    </lineage>
</organism>
<comment type="caution">
    <text evidence="1">The sequence shown here is derived from an EMBL/GenBank/DDBJ whole genome shotgun (WGS) entry which is preliminary data.</text>
</comment>
<dbReference type="PANTHER" id="PTHR22796:SF1">
    <property type="entry name" value="VWFA DOMAIN-CONTAINING PROTEIN"/>
    <property type="match status" value="1"/>
</dbReference>
<name>A0A976FNJ5_BRELC</name>
<dbReference type="KEGG" id="blac:94346150"/>
<dbReference type="Proteomes" id="UP000294530">
    <property type="component" value="Unassembled WGS sequence"/>
</dbReference>
<dbReference type="EMBL" id="SHOA02000007">
    <property type="protein sequence ID" value="TDH69686.1"/>
    <property type="molecule type" value="Genomic_DNA"/>
</dbReference>
<evidence type="ECO:0008006" key="3">
    <source>
        <dbReference type="Google" id="ProtNLM"/>
    </source>
</evidence>
<proteinExistence type="predicted"/>
<gene>
    <name evidence="1" type="ORF">CCR75_002382</name>
</gene>
<reference evidence="1 2" key="1">
    <citation type="journal article" date="2021" name="Genome Biol.">
        <title>AFLAP: assembly-free linkage analysis pipeline using k-mers from genome sequencing data.</title>
        <authorList>
            <person name="Fletcher K."/>
            <person name="Zhang L."/>
            <person name="Gil J."/>
            <person name="Han R."/>
            <person name="Cavanaugh K."/>
            <person name="Michelmore R."/>
        </authorList>
    </citation>
    <scope>NUCLEOTIDE SEQUENCE [LARGE SCALE GENOMIC DNA]</scope>
    <source>
        <strain evidence="1 2">SF5</strain>
    </source>
</reference>
<dbReference type="OrthoDB" id="2343366at2759"/>
<dbReference type="PANTHER" id="PTHR22796">
    <property type="entry name" value="URG4-RELATED"/>
    <property type="match status" value="1"/>
</dbReference>
<dbReference type="GeneID" id="94346150"/>
<accession>A0A976FNJ5</accession>